<reference evidence="3" key="1">
    <citation type="journal article" date="2021" name="Nat. Commun.">
        <title>Genetic determinants of endophytism in the Arabidopsis root mycobiome.</title>
        <authorList>
            <person name="Mesny F."/>
            <person name="Miyauchi S."/>
            <person name="Thiergart T."/>
            <person name="Pickel B."/>
            <person name="Atanasova L."/>
            <person name="Karlsson M."/>
            <person name="Huettel B."/>
            <person name="Barry K.W."/>
            <person name="Haridas S."/>
            <person name="Chen C."/>
            <person name="Bauer D."/>
            <person name="Andreopoulos W."/>
            <person name="Pangilinan J."/>
            <person name="LaButti K."/>
            <person name="Riley R."/>
            <person name="Lipzen A."/>
            <person name="Clum A."/>
            <person name="Drula E."/>
            <person name="Henrissat B."/>
            <person name="Kohler A."/>
            <person name="Grigoriev I.V."/>
            <person name="Martin F.M."/>
            <person name="Hacquard S."/>
        </authorList>
    </citation>
    <scope>NUCLEOTIDE SEQUENCE</scope>
    <source>
        <strain evidence="3">MPI-CAGE-AT-0021</strain>
    </source>
</reference>
<dbReference type="Proteomes" id="UP000717696">
    <property type="component" value="Unassembled WGS sequence"/>
</dbReference>
<protein>
    <submittedName>
        <fullName evidence="3">Uncharacterized protein</fullName>
    </submittedName>
</protein>
<evidence type="ECO:0000256" key="2">
    <source>
        <dbReference type="SAM" id="MobiDB-lite"/>
    </source>
</evidence>
<dbReference type="OrthoDB" id="10537343at2759"/>
<name>A0A9P9F2J9_9HYPO</name>
<sequence length="286" mass="31532">MSDLEKLAQQKSQKMAHAEREEDAPEKGYASPPQKVRKLSGNRRPSLSVSGLNADHGPKIKSPLGTRPVVEAESDPTPSSSVVVAAPVVTAPVDTAHVDAALVIDALADRVTSSPLNPLSIAVATLNKDSQYKELWEIEAKRRKEQAIHNVKMAEEGKVLRAKLDALKQVFVEKTAELRKQLKESNDAKVRAEDELAKIRSHRAILQNDALLALERVSDEMQFIQEISKLAFKESQNVRQLLHVVKGEAPDTSAVLGDNEERSRPRQNMADSIGIMNAFEAEQLMK</sequence>
<feature type="region of interest" description="Disordered" evidence="2">
    <location>
        <begin position="252"/>
        <end position="272"/>
    </location>
</feature>
<accession>A0A9P9F2J9</accession>
<feature type="region of interest" description="Disordered" evidence="2">
    <location>
        <begin position="1"/>
        <end position="79"/>
    </location>
</feature>
<evidence type="ECO:0000256" key="1">
    <source>
        <dbReference type="SAM" id="Coils"/>
    </source>
</evidence>
<evidence type="ECO:0000313" key="3">
    <source>
        <dbReference type="EMBL" id="KAH7150414.1"/>
    </source>
</evidence>
<organism evidence="3 4">
    <name type="scientific">Dactylonectria estremocensis</name>
    <dbReference type="NCBI Taxonomy" id="1079267"/>
    <lineage>
        <taxon>Eukaryota</taxon>
        <taxon>Fungi</taxon>
        <taxon>Dikarya</taxon>
        <taxon>Ascomycota</taxon>
        <taxon>Pezizomycotina</taxon>
        <taxon>Sordariomycetes</taxon>
        <taxon>Hypocreomycetidae</taxon>
        <taxon>Hypocreales</taxon>
        <taxon>Nectriaceae</taxon>
        <taxon>Dactylonectria</taxon>
    </lineage>
</organism>
<proteinExistence type="predicted"/>
<feature type="coiled-coil region" evidence="1">
    <location>
        <begin position="175"/>
        <end position="209"/>
    </location>
</feature>
<comment type="caution">
    <text evidence="3">The sequence shown here is derived from an EMBL/GenBank/DDBJ whole genome shotgun (WGS) entry which is preliminary data.</text>
</comment>
<evidence type="ECO:0000313" key="4">
    <source>
        <dbReference type="Proteomes" id="UP000717696"/>
    </source>
</evidence>
<gene>
    <name evidence="3" type="ORF">B0J13DRAFT_523479</name>
</gene>
<keyword evidence="4" id="KW-1185">Reference proteome</keyword>
<keyword evidence="1" id="KW-0175">Coiled coil</keyword>
<dbReference type="AlphaFoldDB" id="A0A9P9F2J9"/>
<dbReference type="EMBL" id="JAGMUU010000006">
    <property type="protein sequence ID" value="KAH7150414.1"/>
    <property type="molecule type" value="Genomic_DNA"/>
</dbReference>